<dbReference type="RefSeq" id="XP_008731451.1">
    <property type="nucleotide sequence ID" value="XM_008733229.1"/>
</dbReference>
<name>V9CZ41_9EURO</name>
<dbReference type="OrthoDB" id="4159781at2759"/>
<dbReference type="HOGENOM" id="CLU_016895_1_0_1"/>
<reference evidence="2 3" key="1">
    <citation type="submission" date="2013-03" db="EMBL/GenBank/DDBJ databases">
        <title>The Genome Sequence of Cladophialophora carrionii CBS 160.54.</title>
        <authorList>
            <consortium name="The Broad Institute Genomics Platform"/>
            <person name="Cuomo C."/>
            <person name="de Hoog S."/>
            <person name="Gorbushina A."/>
            <person name="Walker B."/>
            <person name="Young S.K."/>
            <person name="Zeng Q."/>
            <person name="Gargeya S."/>
            <person name="Fitzgerald M."/>
            <person name="Haas B."/>
            <person name="Abouelleil A."/>
            <person name="Allen A.W."/>
            <person name="Alvarado L."/>
            <person name="Arachchi H.M."/>
            <person name="Berlin A.M."/>
            <person name="Chapman S.B."/>
            <person name="Gainer-Dewar J."/>
            <person name="Goldberg J."/>
            <person name="Griggs A."/>
            <person name="Gujja S."/>
            <person name="Hansen M."/>
            <person name="Howarth C."/>
            <person name="Imamovic A."/>
            <person name="Ireland A."/>
            <person name="Larimer J."/>
            <person name="McCowan C."/>
            <person name="Murphy C."/>
            <person name="Pearson M."/>
            <person name="Poon T.W."/>
            <person name="Priest M."/>
            <person name="Roberts A."/>
            <person name="Saif S."/>
            <person name="Shea T."/>
            <person name="Sisk P."/>
            <person name="Sykes S."/>
            <person name="Wortman J."/>
            <person name="Nusbaum C."/>
            <person name="Birren B."/>
        </authorList>
    </citation>
    <scope>NUCLEOTIDE SEQUENCE [LARGE SCALE GENOMIC DNA]</scope>
    <source>
        <strain evidence="2 3">CBS 160.54</strain>
    </source>
</reference>
<dbReference type="EMBL" id="KB822709">
    <property type="protein sequence ID" value="ETI19909.1"/>
    <property type="molecule type" value="Genomic_DNA"/>
</dbReference>
<feature type="compositionally biased region" description="Polar residues" evidence="1">
    <location>
        <begin position="105"/>
        <end position="120"/>
    </location>
</feature>
<dbReference type="AlphaFoldDB" id="V9CZ41"/>
<evidence type="ECO:0000313" key="3">
    <source>
        <dbReference type="Proteomes" id="UP000030678"/>
    </source>
</evidence>
<sequence>MIDSRGGLDTLGLDGMVKSSVLQFESWWTHLYNDTSAFDSYKPAYNPTYLSLSASSSANELSRLSRLPPGFRQLARAGKIATDILDVLSNIVSYGESTKAIDITYNGSGNTTPDGSSNSMRDGPRQSPRIRTHVHIPSPAVLRAKKRHHDFWQACSCLLVSGPHFEKYLVFALLLFASTAFAPGDNGRRYLACSHTAFRTPRACLTRELPLYELSDDLSWVSPPHGVGSAPTDQNQRPVKETMQECLFWMWLVLIDSWRATDGDESREAQKLQDMLGRKFGPYAEWESVGAVLGRFFCTEDMICSLGNCWGGSGPK</sequence>
<organism evidence="2 3">
    <name type="scientific">Cladophialophora carrionii CBS 160.54</name>
    <dbReference type="NCBI Taxonomy" id="1279043"/>
    <lineage>
        <taxon>Eukaryota</taxon>
        <taxon>Fungi</taxon>
        <taxon>Dikarya</taxon>
        <taxon>Ascomycota</taxon>
        <taxon>Pezizomycotina</taxon>
        <taxon>Eurotiomycetes</taxon>
        <taxon>Chaetothyriomycetidae</taxon>
        <taxon>Chaetothyriales</taxon>
        <taxon>Herpotrichiellaceae</taxon>
        <taxon>Cladophialophora</taxon>
    </lineage>
</organism>
<protein>
    <submittedName>
        <fullName evidence="2">Uncharacterized protein</fullName>
    </submittedName>
</protein>
<accession>V9CZ41</accession>
<dbReference type="GeneID" id="19987417"/>
<gene>
    <name evidence="2" type="ORF">G647_08924</name>
</gene>
<dbReference type="Proteomes" id="UP000030678">
    <property type="component" value="Unassembled WGS sequence"/>
</dbReference>
<feature type="region of interest" description="Disordered" evidence="1">
    <location>
        <begin position="105"/>
        <end position="130"/>
    </location>
</feature>
<dbReference type="VEuPathDB" id="FungiDB:G647_08924"/>
<evidence type="ECO:0000313" key="2">
    <source>
        <dbReference type="EMBL" id="ETI19909.1"/>
    </source>
</evidence>
<evidence type="ECO:0000256" key="1">
    <source>
        <dbReference type="SAM" id="MobiDB-lite"/>
    </source>
</evidence>
<proteinExistence type="predicted"/>